<feature type="transmembrane region" description="Helical" evidence="7">
    <location>
        <begin position="272"/>
        <end position="289"/>
    </location>
</feature>
<reference evidence="10 11" key="1">
    <citation type="submission" date="2018-11" db="EMBL/GenBank/DDBJ databases">
        <title>Genomes From Bacteria Associated with the Canine Oral Cavity: a Test Case for Automated Genome-Based Taxonomic Assignment.</title>
        <authorList>
            <person name="Coil D.A."/>
            <person name="Jospin G."/>
            <person name="Darling A.E."/>
            <person name="Wallis C."/>
            <person name="Davis I.J."/>
            <person name="Harris S."/>
            <person name="Eisen J.A."/>
            <person name="Holcombe L.J."/>
            <person name="O'Flynn C."/>
        </authorList>
    </citation>
    <scope>NUCLEOTIDE SEQUENCE [LARGE SCALE GENOMIC DNA]</scope>
    <source>
        <strain evidence="10 11">OH770</strain>
    </source>
</reference>
<keyword evidence="6 7" id="KW-0472">Membrane</keyword>
<evidence type="ECO:0000256" key="4">
    <source>
        <dbReference type="ARBA" id="ARBA00022692"/>
    </source>
</evidence>
<dbReference type="OrthoDB" id="2063054at2"/>
<protein>
    <submittedName>
        <fullName evidence="10">Carbohydrate ABC transporter permease</fullName>
    </submittedName>
</protein>
<dbReference type="PANTHER" id="PTHR43744:SF3">
    <property type="entry name" value="LACTOSE TRANSPORT SYSTEM PERMEASE PROTEIN LACG"/>
    <property type="match status" value="1"/>
</dbReference>
<dbReference type="PROSITE" id="PS50928">
    <property type="entry name" value="ABC_TM1"/>
    <property type="match status" value="1"/>
</dbReference>
<feature type="region of interest" description="Disordered" evidence="8">
    <location>
        <begin position="1"/>
        <end position="30"/>
    </location>
</feature>
<dbReference type="CDD" id="cd06261">
    <property type="entry name" value="TM_PBP2"/>
    <property type="match status" value="1"/>
</dbReference>
<dbReference type="Pfam" id="PF00528">
    <property type="entry name" value="BPD_transp_1"/>
    <property type="match status" value="1"/>
</dbReference>
<keyword evidence="5 7" id="KW-1133">Transmembrane helix</keyword>
<comment type="similarity">
    <text evidence="7">Belongs to the binding-protein-dependent transport system permease family.</text>
</comment>
<comment type="subcellular location">
    <subcellularLocation>
        <location evidence="1 7">Cell membrane</location>
        <topology evidence="1 7">Multi-pass membrane protein</topology>
    </subcellularLocation>
</comment>
<evidence type="ECO:0000256" key="3">
    <source>
        <dbReference type="ARBA" id="ARBA00022475"/>
    </source>
</evidence>
<feature type="transmembrane region" description="Helical" evidence="7">
    <location>
        <begin position="101"/>
        <end position="128"/>
    </location>
</feature>
<evidence type="ECO:0000313" key="11">
    <source>
        <dbReference type="Proteomes" id="UP000280444"/>
    </source>
</evidence>
<keyword evidence="2 7" id="KW-0813">Transport</keyword>
<dbReference type="Proteomes" id="UP000280444">
    <property type="component" value="Unassembled WGS sequence"/>
</dbReference>
<evidence type="ECO:0000313" key="10">
    <source>
        <dbReference type="EMBL" id="RRC96576.1"/>
    </source>
</evidence>
<evidence type="ECO:0000256" key="8">
    <source>
        <dbReference type="SAM" id="MobiDB-lite"/>
    </source>
</evidence>
<comment type="caution">
    <text evidence="10">The sequence shown here is derived from an EMBL/GenBank/DDBJ whole genome shotgun (WGS) entry which is preliminary data.</text>
</comment>
<dbReference type="GO" id="GO:0005886">
    <property type="term" value="C:plasma membrane"/>
    <property type="evidence" value="ECO:0007669"/>
    <property type="project" value="UniProtKB-SubCell"/>
</dbReference>
<evidence type="ECO:0000256" key="2">
    <source>
        <dbReference type="ARBA" id="ARBA00022448"/>
    </source>
</evidence>
<gene>
    <name evidence="10" type="ORF">EII11_01670</name>
</gene>
<keyword evidence="11" id="KW-1185">Reference proteome</keyword>
<accession>A0A3P1SHR1</accession>
<name>A0A3P1SHR1_9ACTO</name>
<feature type="transmembrane region" description="Helical" evidence="7">
    <location>
        <begin position="216"/>
        <end position="237"/>
    </location>
</feature>
<sequence>MRSAAAGEGAPRGEDAPRKERPWRRKGEANFDKPTLPGMIARYTLMILIMFITVGPFIWQLSTSLKGPMEDIYTFPPNLIPLEPTLANYGEVTRTIPVVSYAWHSLLVSVATVITNVIFATVAGYALASMRFRGKALIMGLILSTLLLPAEVTLTSQYLTIKSLGLANTLAGVFLPTAVTAINVLLMTTAAASVPPSIMDAAAIDGASTFQRIRHILWPNVKGMASVVALMSFIQAWDDFLWPLVVLSDPAKYTLTVGMQYLNSTFGSNPRVVAAGTMIALLPIILLFISTQKQFFRGVEAGGVKG</sequence>
<feature type="transmembrane region" description="Helical" evidence="7">
    <location>
        <begin position="40"/>
        <end position="59"/>
    </location>
</feature>
<feature type="transmembrane region" description="Helical" evidence="7">
    <location>
        <begin position="140"/>
        <end position="161"/>
    </location>
</feature>
<evidence type="ECO:0000256" key="6">
    <source>
        <dbReference type="ARBA" id="ARBA00023136"/>
    </source>
</evidence>
<dbReference type="InterPro" id="IPR000515">
    <property type="entry name" value="MetI-like"/>
</dbReference>
<evidence type="ECO:0000256" key="5">
    <source>
        <dbReference type="ARBA" id="ARBA00022989"/>
    </source>
</evidence>
<evidence type="ECO:0000259" key="9">
    <source>
        <dbReference type="PROSITE" id="PS50928"/>
    </source>
</evidence>
<dbReference type="InterPro" id="IPR035906">
    <property type="entry name" value="MetI-like_sf"/>
</dbReference>
<feature type="transmembrane region" description="Helical" evidence="7">
    <location>
        <begin position="173"/>
        <end position="195"/>
    </location>
</feature>
<dbReference type="SUPFAM" id="SSF161098">
    <property type="entry name" value="MetI-like"/>
    <property type="match status" value="1"/>
</dbReference>
<dbReference type="Gene3D" id="1.10.3720.10">
    <property type="entry name" value="MetI-like"/>
    <property type="match status" value="1"/>
</dbReference>
<dbReference type="PANTHER" id="PTHR43744">
    <property type="entry name" value="ABC TRANSPORTER PERMEASE PROTEIN MG189-RELATED-RELATED"/>
    <property type="match status" value="1"/>
</dbReference>
<dbReference type="EMBL" id="RQZF01000001">
    <property type="protein sequence ID" value="RRC96576.1"/>
    <property type="molecule type" value="Genomic_DNA"/>
</dbReference>
<evidence type="ECO:0000256" key="1">
    <source>
        <dbReference type="ARBA" id="ARBA00004651"/>
    </source>
</evidence>
<dbReference type="GO" id="GO:0055085">
    <property type="term" value="P:transmembrane transport"/>
    <property type="evidence" value="ECO:0007669"/>
    <property type="project" value="InterPro"/>
</dbReference>
<organism evidence="10 11">
    <name type="scientific">Schaalia canis</name>
    <dbReference type="NCBI Taxonomy" id="100469"/>
    <lineage>
        <taxon>Bacteria</taxon>
        <taxon>Bacillati</taxon>
        <taxon>Actinomycetota</taxon>
        <taxon>Actinomycetes</taxon>
        <taxon>Actinomycetales</taxon>
        <taxon>Actinomycetaceae</taxon>
        <taxon>Schaalia</taxon>
    </lineage>
</organism>
<feature type="domain" description="ABC transmembrane type-1" evidence="9">
    <location>
        <begin position="102"/>
        <end position="290"/>
    </location>
</feature>
<dbReference type="AlphaFoldDB" id="A0A3P1SHR1"/>
<feature type="compositionally biased region" description="Basic and acidic residues" evidence="8">
    <location>
        <begin position="11"/>
        <end position="30"/>
    </location>
</feature>
<keyword evidence="3" id="KW-1003">Cell membrane</keyword>
<evidence type="ECO:0000256" key="7">
    <source>
        <dbReference type="RuleBase" id="RU363032"/>
    </source>
</evidence>
<proteinExistence type="inferred from homology"/>
<keyword evidence="4 7" id="KW-0812">Transmembrane</keyword>